<evidence type="ECO:0000313" key="2">
    <source>
        <dbReference type="EMBL" id="RKN80043.1"/>
    </source>
</evidence>
<comment type="caution">
    <text evidence="2">The sequence shown here is derived from an EMBL/GenBank/DDBJ whole genome shotgun (WGS) entry which is preliminary data.</text>
</comment>
<organism evidence="2 3">
    <name type="scientific">Ulvibacterium marinum</name>
    <dbReference type="NCBI Taxonomy" id="2419782"/>
    <lineage>
        <taxon>Bacteria</taxon>
        <taxon>Pseudomonadati</taxon>
        <taxon>Bacteroidota</taxon>
        <taxon>Flavobacteriia</taxon>
        <taxon>Flavobacteriales</taxon>
        <taxon>Flavobacteriaceae</taxon>
        <taxon>Ulvibacterium</taxon>
    </lineage>
</organism>
<proteinExistence type="predicted"/>
<dbReference type="Pfam" id="PF13648">
    <property type="entry name" value="Lipocalin_4"/>
    <property type="match status" value="1"/>
</dbReference>
<dbReference type="RefSeq" id="WP_120712854.1">
    <property type="nucleotide sequence ID" value="NZ_RBCJ01000003.1"/>
</dbReference>
<dbReference type="PROSITE" id="PS51257">
    <property type="entry name" value="PROKAR_LIPOPROTEIN"/>
    <property type="match status" value="1"/>
</dbReference>
<dbReference type="Proteomes" id="UP000276603">
    <property type="component" value="Unassembled WGS sequence"/>
</dbReference>
<feature type="domain" description="Lipocalin-like" evidence="1">
    <location>
        <begin position="32"/>
        <end position="128"/>
    </location>
</feature>
<accession>A0A3B0C266</accession>
<dbReference type="AlphaFoldDB" id="A0A3B0C266"/>
<gene>
    <name evidence="2" type="ORF">D7Z94_17525</name>
</gene>
<reference evidence="2 3" key="1">
    <citation type="submission" date="2018-10" db="EMBL/GenBank/DDBJ databases">
        <title>Ulvibacterium marinum gen. nov., sp. nov., a novel marine bacterium of the family Flavobacteriaceae, isolated from a culture of the green alga Ulva prolifera.</title>
        <authorList>
            <person name="Zhang Z."/>
        </authorList>
    </citation>
    <scope>NUCLEOTIDE SEQUENCE [LARGE SCALE GENOMIC DNA]</scope>
    <source>
        <strain evidence="2 3">CCMM003</strain>
    </source>
</reference>
<dbReference type="OrthoDB" id="1450130at2"/>
<keyword evidence="3" id="KW-1185">Reference proteome</keyword>
<name>A0A3B0C266_9FLAO</name>
<dbReference type="InterPro" id="IPR024311">
    <property type="entry name" value="Lipocalin-like"/>
</dbReference>
<evidence type="ECO:0000259" key="1">
    <source>
        <dbReference type="Pfam" id="PF13648"/>
    </source>
</evidence>
<sequence>MKKSILFLFLTTGSFFTSCNKDESEPKTDVDLIGTWTYIAYVDDDEGEIQADECDGQDSLTFMSDNTFNFTYHYNFDEEVGCYKAQDAIGSWEYISDGEIELDYSNGNNVEPNNQKTPFEISGDILTLTKDEGYGVFLEKYKKK</sequence>
<protein>
    <recommendedName>
        <fullName evidence="1">Lipocalin-like domain-containing protein</fullName>
    </recommendedName>
</protein>
<evidence type="ECO:0000313" key="3">
    <source>
        <dbReference type="Proteomes" id="UP000276603"/>
    </source>
</evidence>
<dbReference type="EMBL" id="RBCJ01000003">
    <property type="protein sequence ID" value="RKN80043.1"/>
    <property type="molecule type" value="Genomic_DNA"/>
</dbReference>